<sequence length="310" mass="35639">MLFPARPGEEPMIAFPLVLPMGWKESPPNFSAATETVADIANDHIADNQHRPPHHRLEVVSESPPPDDEKPTTSPNENSPALPQPTCQPYPSGHRTKPTHYWDVYVDDFIGLTQGNKWQRRRTKRILLHALDTVFRGLDPNDTPHRQEPASVKKLRKGDACWTTRKVILGWILDALSKTIELPQHRKDRLIEILESIQPTQRRIAVKQWHKVLGELRSMVIAIPGARGLFCTLQEAFRHQEESSHRLRLTKQVHDFLADFKWLAHSINERPTRLGEVVPHHNPSTRGAFQRQGRTESVLIRKSERTDHEQ</sequence>
<evidence type="ECO:0000313" key="2">
    <source>
        <dbReference type="EMBL" id="CAB9521004.1"/>
    </source>
</evidence>
<dbReference type="AlphaFoldDB" id="A0A9N8EIY3"/>
<proteinExistence type="predicted"/>
<feature type="region of interest" description="Disordered" evidence="1">
    <location>
        <begin position="41"/>
        <end position="94"/>
    </location>
</feature>
<evidence type="ECO:0000256" key="1">
    <source>
        <dbReference type="SAM" id="MobiDB-lite"/>
    </source>
</evidence>
<accession>A0A9N8EIY3</accession>
<dbReference type="OrthoDB" id="46193at2759"/>
<keyword evidence="3" id="KW-1185">Reference proteome</keyword>
<feature type="compositionally biased region" description="Basic and acidic residues" evidence="1">
    <location>
        <begin position="41"/>
        <end position="59"/>
    </location>
</feature>
<organism evidence="2 3">
    <name type="scientific">Seminavis robusta</name>
    <dbReference type="NCBI Taxonomy" id="568900"/>
    <lineage>
        <taxon>Eukaryota</taxon>
        <taxon>Sar</taxon>
        <taxon>Stramenopiles</taxon>
        <taxon>Ochrophyta</taxon>
        <taxon>Bacillariophyta</taxon>
        <taxon>Bacillariophyceae</taxon>
        <taxon>Bacillariophycidae</taxon>
        <taxon>Naviculales</taxon>
        <taxon>Naviculaceae</taxon>
        <taxon>Seminavis</taxon>
    </lineage>
</organism>
<feature type="compositionally biased region" description="Basic and acidic residues" evidence="1">
    <location>
        <begin position="299"/>
        <end position="310"/>
    </location>
</feature>
<name>A0A9N8EIY3_9STRA</name>
<gene>
    <name evidence="2" type="ORF">SEMRO_1153_G247080.1</name>
</gene>
<protein>
    <submittedName>
        <fullName evidence="2">Uncharacterized protein</fullName>
    </submittedName>
</protein>
<feature type="compositionally biased region" description="Polar residues" evidence="1">
    <location>
        <begin position="72"/>
        <end position="81"/>
    </location>
</feature>
<feature type="region of interest" description="Disordered" evidence="1">
    <location>
        <begin position="274"/>
        <end position="310"/>
    </location>
</feature>
<comment type="caution">
    <text evidence="2">The sequence shown here is derived from an EMBL/GenBank/DDBJ whole genome shotgun (WGS) entry which is preliminary data.</text>
</comment>
<dbReference type="EMBL" id="CAICTM010001151">
    <property type="protein sequence ID" value="CAB9521004.1"/>
    <property type="molecule type" value="Genomic_DNA"/>
</dbReference>
<evidence type="ECO:0000313" key="3">
    <source>
        <dbReference type="Proteomes" id="UP001153069"/>
    </source>
</evidence>
<dbReference type="Proteomes" id="UP001153069">
    <property type="component" value="Unassembled WGS sequence"/>
</dbReference>
<reference evidence="2" key="1">
    <citation type="submission" date="2020-06" db="EMBL/GenBank/DDBJ databases">
        <authorList>
            <consortium name="Plant Systems Biology data submission"/>
        </authorList>
    </citation>
    <scope>NUCLEOTIDE SEQUENCE</scope>
    <source>
        <strain evidence="2">D6</strain>
    </source>
</reference>